<gene>
    <name evidence="1" type="ORF">S01H1_24912</name>
</gene>
<protein>
    <submittedName>
        <fullName evidence="1">Uncharacterized protein</fullName>
    </submittedName>
</protein>
<dbReference type="AlphaFoldDB" id="X0UDI8"/>
<comment type="caution">
    <text evidence="1">The sequence shown here is derived from an EMBL/GenBank/DDBJ whole genome shotgun (WGS) entry which is preliminary data.</text>
</comment>
<sequence length="289" mass="32038">GNGYYALYQIDLPNDAESLQLVSAILAALSAKFDTEQAHIDTTVSNAARLAGPVGTLKVKGDSTADRPHRRSQLEHVPEQLVPVSREQLEAVAALAPKPPPAGTRATSRRGLLPLSEILDRHGIEYREQPPDAQGITWYHVRQCPFHDDGRPFECGVGQKLPDGSFAGKCFHNRGEGKGWQEWKAALGITFRHNGDRPDLPQSNDGLPRILVTNRHLHETANDAWDAILNTNDPRWLFRHAGQISEIGRDDEGRPIVSHLSLPALRGRLDRAAEWMRLSKRGELLPARP</sequence>
<feature type="non-terminal residue" evidence="1">
    <location>
        <position position="289"/>
    </location>
</feature>
<evidence type="ECO:0000313" key="1">
    <source>
        <dbReference type="EMBL" id="GAF86525.1"/>
    </source>
</evidence>
<reference evidence="1" key="1">
    <citation type="journal article" date="2014" name="Front. Microbiol.">
        <title>High frequency of phylogenetically diverse reductive dehalogenase-homologous genes in deep subseafloor sedimentary metagenomes.</title>
        <authorList>
            <person name="Kawai M."/>
            <person name="Futagami T."/>
            <person name="Toyoda A."/>
            <person name="Takaki Y."/>
            <person name="Nishi S."/>
            <person name="Hori S."/>
            <person name="Arai W."/>
            <person name="Tsubouchi T."/>
            <person name="Morono Y."/>
            <person name="Uchiyama I."/>
            <person name="Ito T."/>
            <person name="Fujiyama A."/>
            <person name="Inagaki F."/>
            <person name="Takami H."/>
        </authorList>
    </citation>
    <scope>NUCLEOTIDE SEQUENCE</scope>
    <source>
        <strain evidence="1">Expedition CK06-06</strain>
    </source>
</reference>
<organism evidence="1">
    <name type="scientific">marine sediment metagenome</name>
    <dbReference type="NCBI Taxonomy" id="412755"/>
    <lineage>
        <taxon>unclassified sequences</taxon>
        <taxon>metagenomes</taxon>
        <taxon>ecological metagenomes</taxon>
    </lineage>
</organism>
<accession>X0UDI8</accession>
<name>X0UDI8_9ZZZZ</name>
<feature type="non-terminal residue" evidence="1">
    <location>
        <position position="1"/>
    </location>
</feature>
<proteinExistence type="predicted"/>
<dbReference type="EMBL" id="BARS01015005">
    <property type="protein sequence ID" value="GAF86525.1"/>
    <property type="molecule type" value="Genomic_DNA"/>
</dbReference>